<dbReference type="Pfam" id="PF01520">
    <property type="entry name" value="Amidase_3"/>
    <property type="match status" value="1"/>
</dbReference>
<evidence type="ECO:0000256" key="2">
    <source>
        <dbReference type="ARBA" id="ARBA00011901"/>
    </source>
</evidence>
<comment type="catalytic activity">
    <reaction evidence="1">
        <text>Hydrolyzes the link between N-acetylmuramoyl residues and L-amino acid residues in certain cell-wall glycopeptides.</text>
        <dbReference type="EC" id="3.5.1.28"/>
    </reaction>
</comment>
<evidence type="ECO:0000313" key="5">
    <source>
        <dbReference type="EMBL" id="MCW1932908.1"/>
    </source>
</evidence>
<dbReference type="SMART" id="SM00646">
    <property type="entry name" value="Ami_3"/>
    <property type="match status" value="1"/>
</dbReference>
<dbReference type="InterPro" id="IPR050695">
    <property type="entry name" value="N-acetylmuramoyl_amidase_3"/>
</dbReference>
<dbReference type="Proteomes" id="UP001208938">
    <property type="component" value="Unassembled WGS sequence"/>
</dbReference>
<proteinExistence type="predicted"/>
<evidence type="ECO:0000256" key="3">
    <source>
        <dbReference type="ARBA" id="ARBA00022801"/>
    </source>
</evidence>
<feature type="domain" description="MurNAc-LAA" evidence="4">
    <location>
        <begin position="247"/>
        <end position="403"/>
    </location>
</feature>
<evidence type="ECO:0000256" key="1">
    <source>
        <dbReference type="ARBA" id="ARBA00001561"/>
    </source>
</evidence>
<dbReference type="Gene3D" id="3.40.630.40">
    <property type="entry name" value="Zn-dependent exopeptidases"/>
    <property type="match status" value="1"/>
</dbReference>
<dbReference type="EC" id="3.5.1.28" evidence="2"/>
<dbReference type="PANTHER" id="PTHR30404">
    <property type="entry name" value="N-ACETYLMURAMOYL-L-ALANINE AMIDASE"/>
    <property type="match status" value="1"/>
</dbReference>
<sequence>MAQGWRRLRAGFLVPVAFVWALCMALALPAPAQDLGGLARLDGAVTLEAGWRSLSLSIPMTQAVPWRTRLMSDPPRAIVDFRTLDWTGFEPASVPLLGDATALRVGNAGGGWSRLVIELSRPMGFAQAGLATDQETGAAVLSIALSPLSDTSFAAQASALAATDGEPGPNVLRTATDRLALGQRPTRVVLDPGHGGVDPGAIHEGVTEASITLTFARELAEALRRTGRYEVVLTRDNDTFISLEGRITVAHSTQADVFLSLHADALEDGQAVGATLYTLAQSATDAAGAALAERHDRDDMLGGGVDLTGTDDAVASVLMDLARAETGPATDRLARALVGAIRGAELRMHRHPWQQAAFSVLKSPSVPSALLEIGFLSSDRDRERLRDPAWRTSMEQALVGGLDAWVEAEVAQQALRLR</sequence>
<dbReference type="InterPro" id="IPR002508">
    <property type="entry name" value="MurNAc-LAA_cat"/>
</dbReference>
<keyword evidence="3" id="KW-0378">Hydrolase</keyword>
<dbReference type="SUPFAM" id="SSF53187">
    <property type="entry name" value="Zn-dependent exopeptidases"/>
    <property type="match status" value="1"/>
</dbReference>
<evidence type="ECO:0000313" key="6">
    <source>
        <dbReference type="Proteomes" id="UP001208938"/>
    </source>
</evidence>
<name>A0ABT3GZK3_9RHOB</name>
<accession>A0ABT3GZK3</accession>
<dbReference type="CDD" id="cd02696">
    <property type="entry name" value="MurNAc-LAA"/>
    <property type="match status" value="1"/>
</dbReference>
<dbReference type="EMBL" id="JAPDFL010000001">
    <property type="protein sequence ID" value="MCW1932908.1"/>
    <property type="molecule type" value="Genomic_DNA"/>
</dbReference>
<dbReference type="RefSeq" id="WP_264505869.1">
    <property type="nucleotide sequence ID" value="NZ_JAPDFL010000001.1"/>
</dbReference>
<protein>
    <recommendedName>
        <fullName evidence="2">N-acetylmuramoyl-L-alanine amidase</fullName>
        <ecNumber evidence="2">3.5.1.28</ecNumber>
    </recommendedName>
</protein>
<evidence type="ECO:0000259" key="4">
    <source>
        <dbReference type="SMART" id="SM00646"/>
    </source>
</evidence>
<organism evidence="5 6">
    <name type="scientific">Pararhodobacter zhoushanensis</name>
    <dbReference type="NCBI Taxonomy" id="2479545"/>
    <lineage>
        <taxon>Bacteria</taxon>
        <taxon>Pseudomonadati</taxon>
        <taxon>Pseudomonadota</taxon>
        <taxon>Alphaproteobacteria</taxon>
        <taxon>Rhodobacterales</taxon>
        <taxon>Paracoccaceae</taxon>
        <taxon>Pararhodobacter</taxon>
    </lineage>
</organism>
<keyword evidence="6" id="KW-1185">Reference proteome</keyword>
<gene>
    <name evidence="5" type="ORF">OKW52_11745</name>
</gene>
<comment type="caution">
    <text evidence="5">The sequence shown here is derived from an EMBL/GenBank/DDBJ whole genome shotgun (WGS) entry which is preliminary data.</text>
</comment>
<reference evidence="5 6" key="1">
    <citation type="submission" date="2022-10" db="EMBL/GenBank/DDBJ databases">
        <title>Pararhodobacter sp. nov., isolated from marine algae.</title>
        <authorList>
            <person name="Choi B.J."/>
            <person name="Kim J.M."/>
            <person name="Lee J.K."/>
            <person name="Choi D.G."/>
            <person name="Jeon C.O."/>
        </authorList>
    </citation>
    <scope>NUCLEOTIDE SEQUENCE [LARGE SCALE GENOMIC DNA]</scope>
    <source>
        <strain evidence="5 6">ZQ420</strain>
    </source>
</reference>
<dbReference type="PANTHER" id="PTHR30404:SF0">
    <property type="entry name" value="N-ACETYLMURAMOYL-L-ALANINE AMIDASE AMIC"/>
    <property type="match status" value="1"/>
</dbReference>